<accession>A0A5N5L613</accession>
<sequence>MAEHGVENGGGLLERKVMVAIDDSECSHYALMWVLDNLEESITKSPLVIFNAQPTPTNNSFTAAALSSARMYCSVSATPEYTYTIQEQNRKLAFALLEKAKEICAGRGVDAETLTEVGDPQSTICDAVQRLNISLLVLGERGIGKIKRAIQGSVSSYCLHNAKCPVLVVKKP</sequence>
<dbReference type="Pfam" id="PF00582">
    <property type="entry name" value="Usp"/>
    <property type="match status" value="1"/>
</dbReference>
<dbReference type="AlphaFoldDB" id="A0A5N5L613"/>
<dbReference type="InterPro" id="IPR006015">
    <property type="entry name" value="Universal_stress_UspA"/>
</dbReference>
<dbReference type="Proteomes" id="UP000326939">
    <property type="component" value="Chromosome 10"/>
</dbReference>
<comment type="caution">
    <text evidence="2">The sequence shown here is derived from an EMBL/GenBank/DDBJ whole genome shotgun (WGS) entry which is preliminary data.</text>
</comment>
<dbReference type="EMBL" id="VDCV01000010">
    <property type="protein sequence ID" value="KAB5538193.1"/>
    <property type="molecule type" value="Genomic_DNA"/>
</dbReference>
<evidence type="ECO:0000259" key="1">
    <source>
        <dbReference type="Pfam" id="PF00582"/>
    </source>
</evidence>
<dbReference type="PANTHER" id="PTHR31964:SF55">
    <property type="entry name" value="USPA DOMAIN-CONTAINING PROTEIN"/>
    <property type="match status" value="1"/>
</dbReference>
<reference evidence="3" key="1">
    <citation type="journal article" date="2019" name="Gigascience">
        <title>De novo genome assembly of the endangered Acer yangbiense, a plant species with extremely small populations endemic to Yunnan Province, China.</title>
        <authorList>
            <person name="Yang J."/>
            <person name="Wariss H.M."/>
            <person name="Tao L."/>
            <person name="Zhang R."/>
            <person name="Yun Q."/>
            <person name="Hollingsworth P."/>
            <person name="Dao Z."/>
            <person name="Luo G."/>
            <person name="Guo H."/>
            <person name="Ma Y."/>
            <person name="Sun W."/>
        </authorList>
    </citation>
    <scope>NUCLEOTIDE SEQUENCE [LARGE SCALE GENOMIC DNA]</scope>
    <source>
        <strain evidence="3">cv. br00</strain>
    </source>
</reference>
<evidence type="ECO:0000313" key="3">
    <source>
        <dbReference type="Proteomes" id="UP000326939"/>
    </source>
</evidence>
<dbReference type="SUPFAM" id="SSF52402">
    <property type="entry name" value="Adenine nucleotide alpha hydrolases-like"/>
    <property type="match status" value="1"/>
</dbReference>
<dbReference type="InterPro" id="IPR006016">
    <property type="entry name" value="UspA"/>
</dbReference>
<feature type="domain" description="UspA" evidence="1">
    <location>
        <begin position="15"/>
        <end position="170"/>
    </location>
</feature>
<dbReference type="PRINTS" id="PR01438">
    <property type="entry name" value="UNVRSLSTRESS"/>
</dbReference>
<dbReference type="CDD" id="cd23659">
    <property type="entry name" value="USP_At3g01520-like"/>
    <property type="match status" value="1"/>
</dbReference>
<dbReference type="PANTHER" id="PTHR31964">
    <property type="entry name" value="ADENINE NUCLEOTIDE ALPHA HYDROLASES-LIKE SUPERFAMILY PROTEIN"/>
    <property type="match status" value="1"/>
</dbReference>
<protein>
    <recommendedName>
        <fullName evidence="1">UspA domain-containing protein</fullName>
    </recommendedName>
</protein>
<dbReference type="Gene3D" id="3.40.50.620">
    <property type="entry name" value="HUPs"/>
    <property type="match status" value="1"/>
</dbReference>
<keyword evidence="3" id="KW-1185">Reference proteome</keyword>
<evidence type="ECO:0000313" key="2">
    <source>
        <dbReference type="EMBL" id="KAB5538193.1"/>
    </source>
</evidence>
<organism evidence="2 3">
    <name type="scientific">Salix brachista</name>
    <dbReference type="NCBI Taxonomy" id="2182728"/>
    <lineage>
        <taxon>Eukaryota</taxon>
        <taxon>Viridiplantae</taxon>
        <taxon>Streptophyta</taxon>
        <taxon>Embryophyta</taxon>
        <taxon>Tracheophyta</taxon>
        <taxon>Spermatophyta</taxon>
        <taxon>Magnoliopsida</taxon>
        <taxon>eudicotyledons</taxon>
        <taxon>Gunneridae</taxon>
        <taxon>Pentapetalae</taxon>
        <taxon>rosids</taxon>
        <taxon>fabids</taxon>
        <taxon>Malpighiales</taxon>
        <taxon>Salicaceae</taxon>
        <taxon>Saliceae</taxon>
        <taxon>Salix</taxon>
    </lineage>
</organism>
<name>A0A5N5L613_9ROSI</name>
<gene>
    <name evidence="2" type="ORF">DKX38_015726</name>
</gene>
<dbReference type="InterPro" id="IPR014729">
    <property type="entry name" value="Rossmann-like_a/b/a_fold"/>
</dbReference>
<proteinExistence type="predicted"/>